<gene>
    <name evidence="3" type="ORF">F9B16_01335</name>
</gene>
<feature type="region of interest" description="Disordered" evidence="1">
    <location>
        <begin position="1"/>
        <end position="51"/>
    </location>
</feature>
<feature type="transmembrane region" description="Helical" evidence="2">
    <location>
        <begin position="179"/>
        <end position="198"/>
    </location>
</feature>
<organism evidence="3 4">
    <name type="scientific">Actinomadura montaniterrae</name>
    <dbReference type="NCBI Taxonomy" id="1803903"/>
    <lineage>
        <taxon>Bacteria</taxon>
        <taxon>Bacillati</taxon>
        <taxon>Actinomycetota</taxon>
        <taxon>Actinomycetes</taxon>
        <taxon>Streptosporangiales</taxon>
        <taxon>Thermomonosporaceae</taxon>
        <taxon>Actinomadura</taxon>
    </lineage>
</organism>
<accession>A0A6L3W6H7</accession>
<dbReference type="AlphaFoldDB" id="A0A6L3W6H7"/>
<keyword evidence="2" id="KW-0472">Membrane</keyword>
<dbReference type="OrthoDB" id="3315716at2"/>
<name>A0A6L3W6H7_9ACTN</name>
<keyword evidence="3" id="KW-0131">Cell cycle</keyword>
<protein>
    <submittedName>
        <fullName evidence="3">Cell division protein FtsK</fullName>
    </submittedName>
</protein>
<keyword evidence="3" id="KW-0132">Cell division</keyword>
<keyword evidence="2" id="KW-0812">Transmembrane</keyword>
<dbReference type="InterPro" id="IPR027417">
    <property type="entry name" value="P-loop_NTPase"/>
</dbReference>
<dbReference type="Gene3D" id="3.40.50.300">
    <property type="entry name" value="P-loop containing nucleotide triphosphate hydrolases"/>
    <property type="match status" value="1"/>
</dbReference>
<feature type="region of interest" description="Disordered" evidence="1">
    <location>
        <begin position="706"/>
        <end position="732"/>
    </location>
</feature>
<sequence>MSDPTTNPTADAEVIPLRPAPFGSAGDDIIANPTGSDAPVRDAASAADIDTSFEVQFDPEPDAEPEPVDDGIGYLLDDPDGDAYPVIPENLRSAAGVGEAIGRHARRLAHRAAFHGVRAPRYALLAVLWGTVGLWRLIDRQLKWWWVSEQDYLRSLAIASGDSREWYKLHREVKDTRRVRGTILAGQAFAVLAALLLLVKLAPWWGWLAVAGVVVPWLAHLGRPEDHPIIVPAVTVPRFRLLNHDVVLRAYYAAGLGHPDKPNQQVTFETTMSRTKEGQGSQVKVVLPHGTGFDDVVKAKKELASGLDVAPSQVYLTHDPTSHRRHTLTVTDRDPLAVPAGKTPLLDCKPRNIWRPAPFGLDEHSRKVTLTLLWISILIGAQPRKGKTFSARLLALYAALDPSVRLSVVDGKNSPDWNKFAMVAYHFIRGTVPGRAGDPVRQLIDALSEIKRHIIDTNDFLSTLSPEECPEGKLTEELCRRYPKRLFIWMLVMEEFQNYFELPDQDDNKQIAELLSFILAVGPSSGVILLSSSQKPSGVGAGDVQRLFNRYRDNHAVRFALRCGNRNVSDAILGGDAYSEGFDASALPVGKPYLGVGYLYGAADETPTVRTHLADHGDAEKILTAARRLRERAGTIAGYAAGEDTGTPDRDVLADVLAVFGSDPALHWTELAERLAGQIGDRWADVTAGAVSEQCRALGVPSVDVKRNGAKTPRKGCRKDAVQRAADTGAAG</sequence>
<evidence type="ECO:0000256" key="2">
    <source>
        <dbReference type="SAM" id="Phobius"/>
    </source>
</evidence>
<evidence type="ECO:0000313" key="4">
    <source>
        <dbReference type="Proteomes" id="UP000483004"/>
    </source>
</evidence>
<dbReference type="RefSeq" id="WP_151537922.1">
    <property type="nucleotide sequence ID" value="NZ_WBMR01000001.1"/>
</dbReference>
<dbReference type="EMBL" id="WBMR01000001">
    <property type="protein sequence ID" value="KAB2390498.1"/>
    <property type="molecule type" value="Genomic_DNA"/>
</dbReference>
<reference evidence="3 4" key="1">
    <citation type="submission" date="2019-09" db="EMBL/GenBank/DDBJ databases">
        <title>Actinomadura physcomitrii sp. nov., a novel actinomycete isolated from moss [Physcomitrium sphaericum (Ludw) Fuernr].</title>
        <authorList>
            <person name="Liu C."/>
            <person name="Zhuang X."/>
        </authorList>
    </citation>
    <scope>NUCLEOTIDE SEQUENCE [LARGE SCALE GENOMIC DNA]</scope>
    <source>
        <strain evidence="3 4">CYP1-1B</strain>
    </source>
</reference>
<dbReference type="SUPFAM" id="SSF52540">
    <property type="entry name" value="P-loop containing nucleoside triphosphate hydrolases"/>
    <property type="match status" value="1"/>
</dbReference>
<evidence type="ECO:0000256" key="1">
    <source>
        <dbReference type="SAM" id="MobiDB-lite"/>
    </source>
</evidence>
<keyword evidence="2" id="KW-1133">Transmembrane helix</keyword>
<dbReference type="GO" id="GO:0051301">
    <property type="term" value="P:cell division"/>
    <property type="evidence" value="ECO:0007669"/>
    <property type="project" value="UniProtKB-KW"/>
</dbReference>
<comment type="caution">
    <text evidence="3">The sequence shown here is derived from an EMBL/GenBank/DDBJ whole genome shotgun (WGS) entry which is preliminary data.</text>
</comment>
<proteinExistence type="predicted"/>
<keyword evidence="4" id="KW-1185">Reference proteome</keyword>
<dbReference type="Proteomes" id="UP000483004">
    <property type="component" value="Unassembled WGS sequence"/>
</dbReference>
<evidence type="ECO:0000313" key="3">
    <source>
        <dbReference type="EMBL" id="KAB2390498.1"/>
    </source>
</evidence>
<feature type="compositionally biased region" description="Basic residues" evidence="1">
    <location>
        <begin position="708"/>
        <end position="717"/>
    </location>
</feature>